<dbReference type="InterPro" id="IPR011559">
    <property type="entry name" value="Initiation_fac_2B_a/b/d"/>
</dbReference>
<comment type="similarity">
    <text evidence="2">Belongs to the eIF-2B alpha/beta/delta subunits family.</text>
</comment>
<dbReference type="InterPro" id="IPR005251">
    <property type="entry name" value="IF-M1Pi"/>
</dbReference>
<dbReference type="SUPFAM" id="SSF100950">
    <property type="entry name" value="NagB/RpiA/CoA transferase-like"/>
    <property type="match status" value="1"/>
</dbReference>
<dbReference type="NCBIfam" id="TIGR00512">
    <property type="entry name" value="salvage_mtnA"/>
    <property type="match status" value="1"/>
</dbReference>
<dbReference type="Gene3D" id="1.20.120.420">
    <property type="entry name" value="translation initiation factor eif-2b, domain 1"/>
    <property type="match status" value="1"/>
</dbReference>
<dbReference type="EC" id="5.3.1.23" evidence="3"/>
<dbReference type="NCBIfam" id="NF004326">
    <property type="entry name" value="PRK05720.1"/>
    <property type="match status" value="1"/>
</dbReference>
<dbReference type="InterPro" id="IPR037171">
    <property type="entry name" value="NagB/RpiA_transferase-like"/>
</dbReference>
<dbReference type="GO" id="GO:0019509">
    <property type="term" value="P:L-methionine salvage from methylthioadenosine"/>
    <property type="evidence" value="ECO:0007669"/>
    <property type="project" value="TreeGrafter"/>
</dbReference>
<gene>
    <name evidence="3" type="primary">mtnA</name>
    <name evidence="3" type="ORF">ENO08_04960</name>
</gene>
<protein>
    <submittedName>
        <fullName evidence="3">S-methyl-5-thioribose-1-phosphate isomerase</fullName>
        <ecNumber evidence="3">5.3.1.23</ecNumber>
    </submittedName>
</protein>
<dbReference type="InterPro" id="IPR042529">
    <property type="entry name" value="IF_2B-like_C"/>
</dbReference>
<dbReference type="PANTHER" id="PTHR43475:SF1">
    <property type="entry name" value="METHYLTHIORIBOSE-1-PHOSPHATE ISOMERASE"/>
    <property type="match status" value="1"/>
</dbReference>
<dbReference type="Pfam" id="PF01008">
    <property type="entry name" value="IF-2B"/>
    <property type="match status" value="1"/>
</dbReference>
<accession>A0A7V2F3D3</accession>
<dbReference type="NCBIfam" id="TIGR00524">
    <property type="entry name" value="eIF-2B_rel"/>
    <property type="match status" value="1"/>
</dbReference>
<feature type="non-terminal residue" evidence="3">
    <location>
        <position position="1"/>
    </location>
</feature>
<reference evidence="3" key="1">
    <citation type="journal article" date="2020" name="mSystems">
        <title>Genome- and Community-Level Interaction Insights into Carbon Utilization and Element Cycling Functions of Hydrothermarchaeota in Hydrothermal Sediment.</title>
        <authorList>
            <person name="Zhou Z."/>
            <person name="Liu Y."/>
            <person name="Xu W."/>
            <person name="Pan J."/>
            <person name="Luo Z.H."/>
            <person name="Li M."/>
        </authorList>
    </citation>
    <scope>NUCLEOTIDE SEQUENCE [LARGE SCALE GENOMIC DNA]</scope>
    <source>
        <strain evidence="3">SpSt-1233</strain>
    </source>
</reference>
<dbReference type="GO" id="GO:0046523">
    <property type="term" value="F:S-methyl-5-thioribose-1-phosphate isomerase activity"/>
    <property type="evidence" value="ECO:0007669"/>
    <property type="project" value="UniProtKB-EC"/>
</dbReference>
<organism evidence="3">
    <name type="scientific">Eiseniibacteriota bacterium</name>
    <dbReference type="NCBI Taxonomy" id="2212470"/>
    <lineage>
        <taxon>Bacteria</taxon>
        <taxon>Candidatus Eiseniibacteriota</taxon>
    </lineage>
</organism>
<evidence type="ECO:0000313" key="3">
    <source>
        <dbReference type="EMBL" id="HER43790.1"/>
    </source>
</evidence>
<keyword evidence="1 3" id="KW-0413">Isomerase</keyword>
<name>A0A7V2F3D3_UNCEI</name>
<dbReference type="PANTHER" id="PTHR43475">
    <property type="entry name" value="METHYLTHIORIBOSE-1-PHOSPHATE ISOMERASE"/>
    <property type="match status" value="1"/>
</dbReference>
<dbReference type="InterPro" id="IPR000649">
    <property type="entry name" value="IF-2B-related"/>
</dbReference>
<evidence type="ECO:0000256" key="1">
    <source>
        <dbReference type="ARBA" id="ARBA00023235"/>
    </source>
</evidence>
<dbReference type="FunFam" id="3.40.50.10470:FF:000006">
    <property type="entry name" value="Methylthioribose-1-phosphate isomerase"/>
    <property type="match status" value="1"/>
</dbReference>
<dbReference type="Gene3D" id="3.40.50.10470">
    <property type="entry name" value="Translation initiation factor eif-2b, domain 2"/>
    <property type="match status" value="1"/>
</dbReference>
<evidence type="ECO:0000256" key="2">
    <source>
        <dbReference type="RuleBase" id="RU003814"/>
    </source>
</evidence>
<dbReference type="AlphaFoldDB" id="A0A7V2F3D3"/>
<comment type="caution">
    <text evidence="3">The sequence shown here is derived from an EMBL/GenBank/DDBJ whole genome shotgun (WGS) entry which is preliminary data.</text>
</comment>
<dbReference type="EMBL" id="DSEC01000349">
    <property type="protein sequence ID" value="HER43790.1"/>
    <property type="molecule type" value="Genomic_DNA"/>
</dbReference>
<dbReference type="Proteomes" id="UP000886069">
    <property type="component" value="Unassembled WGS sequence"/>
</dbReference>
<sequence length="295" mass="31656">GYRFDREEGFVGGGIAGVDPRSLERAAGDAVRLLSNTRPTARNLFWALERMRRAAVGSNAEELCRNAAGAAFGIHAEELEIEFEIGRLGAPLVRDGMRIITHCNAGGLATAGYGTALAPLYEAHERGRRFRVFSDETRPLLQGSRLTAWELLRKGIDVTVLCDSAAASLIASGGIDMAVVGADRIAANGDVANKIGTLSLAVLCGRYGVPFYVAAPWSTFDTGLESGSLIPIEERPADEVARFAGVRTAPRGARVYNPAFDRTPAELITAIITEYGIIERPGKEKIAELERRAGR</sequence>
<dbReference type="InterPro" id="IPR027363">
    <property type="entry name" value="M1Pi_N"/>
</dbReference>
<proteinExistence type="inferred from homology"/>